<keyword evidence="6" id="KW-0407">Ion channel</keyword>
<reference evidence="10" key="1">
    <citation type="journal article" date="2017" name="G3 (Bethesda)">
        <title>The Physical Genome Mapping of Anopheles albimanus Corrected Scaffold Misassemblies and Identified Interarm Rearrangements in Genus Anopheles.</title>
        <authorList>
            <person name="Artemov G.N."/>
            <person name="Peery A.N."/>
            <person name="Jiang X."/>
            <person name="Tu Z."/>
            <person name="Stegniy V.N."/>
            <person name="Sharakhova M.V."/>
            <person name="Sharakhov I.V."/>
        </authorList>
    </citation>
    <scope>NUCLEOTIDE SEQUENCE [LARGE SCALE GENOMIC DNA]</scope>
    <source>
        <strain evidence="10">STECLA/ALBI9_A</strain>
    </source>
</reference>
<evidence type="ECO:0000256" key="5">
    <source>
        <dbReference type="ARBA" id="ARBA00023180"/>
    </source>
</evidence>
<dbReference type="PANTHER" id="PTHR47143:SF1">
    <property type="entry name" value="ION_TRANS DOMAIN-CONTAINING PROTEIN"/>
    <property type="match status" value="1"/>
</dbReference>
<keyword evidence="1" id="KW-0813">Transport</keyword>
<feature type="transmembrane region" description="Helical" evidence="8">
    <location>
        <begin position="56"/>
        <end position="77"/>
    </location>
</feature>
<keyword evidence="4" id="KW-0406">Ion transport</keyword>
<feature type="transmembrane region" description="Helical" evidence="8">
    <location>
        <begin position="97"/>
        <end position="116"/>
    </location>
</feature>
<evidence type="ECO:0000313" key="9">
    <source>
        <dbReference type="EnsemblMetazoa" id="AALB014259-PA"/>
    </source>
</evidence>
<dbReference type="GO" id="GO:0022857">
    <property type="term" value="F:transmembrane transporter activity"/>
    <property type="evidence" value="ECO:0007669"/>
    <property type="project" value="TreeGrafter"/>
</dbReference>
<dbReference type="EnsemblMetazoa" id="AALB014259-RA">
    <property type="protein sequence ID" value="AALB014259-PA"/>
    <property type="gene ID" value="AALB014259"/>
</dbReference>
<dbReference type="InterPro" id="IPR052076">
    <property type="entry name" value="TRP_cation_channel"/>
</dbReference>
<keyword evidence="3" id="KW-0040">ANK repeat</keyword>
<protein>
    <recommendedName>
        <fullName evidence="11">Ion transport domain-containing protein</fullName>
    </recommendedName>
</protein>
<evidence type="ECO:0000256" key="6">
    <source>
        <dbReference type="ARBA" id="ARBA00023303"/>
    </source>
</evidence>
<feature type="transmembrane region" description="Helical" evidence="8">
    <location>
        <begin position="31"/>
        <end position="49"/>
    </location>
</feature>
<name>A0A182FX83_ANOAL</name>
<dbReference type="GO" id="GO:1902495">
    <property type="term" value="C:transmembrane transporter complex"/>
    <property type="evidence" value="ECO:0007669"/>
    <property type="project" value="TreeGrafter"/>
</dbReference>
<reference evidence="9" key="2">
    <citation type="submission" date="2022-08" db="UniProtKB">
        <authorList>
            <consortium name="EnsemblMetazoa"/>
        </authorList>
    </citation>
    <scope>IDENTIFICATION</scope>
    <source>
        <strain evidence="9">STECLA/ALBI9_A</strain>
    </source>
</reference>
<feature type="transmembrane region" description="Helical" evidence="8">
    <location>
        <begin position="179"/>
        <end position="196"/>
    </location>
</feature>
<dbReference type="VEuPathDB" id="VectorBase:AALB014259"/>
<evidence type="ECO:0000256" key="1">
    <source>
        <dbReference type="ARBA" id="ARBA00022448"/>
    </source>
</evidence>
<dbReference type="STRING" id="7167.A0A182FX83"/>
<dbReference type="VEuPathDB" id="VectorBase:AALB20_032567"/>
<evidence type="ECO:0008006" key="11">
    <source>
        <dbReference type="Google" id="ProtNLM"/>
    </source>
</evidence>
<evidence type="ECO:0000256" key="2">
    <source>
        <dbReference type="ARBA" id="ARBA00022737"/>
    </source>
</evidence>
<evidence type="ECO:0000256" key="7">
    <source>
        <dbReference type="SAM" id="MobiDB-lite"/>
    </source>
</evidence>
<feature type="region of interest" description="Disordered" evidence="7">
    <location>
        <begin position="126"/>
        <end position="145"/>
    </location>
</feature>
<organism evidence="9 10">
    <name type="scientific">Anopheles albimanus</name>
    <name type="common">New world malaria mosquito</name>
    <dbReference type="NCBI Taxonomy" id="7167"/>
    <lineage>
        <taxon>Eukaryota</taxon>
        <taxon>Metazoa</taxon>
        <taxon>Ecdysozoa</taxon>
        <taxon>Arthropoda</taxon>
        <taxon>Hexapoda</taxon>
        <taxon>Insecta</taxon>
        <taxon>Pterygota</taxon>
        <taxon>Neoptera</taxon>
        <taxon>Endopterygota</taxon>
        <taxon>Diptera</taxon>
        <taxon>Nematocera</taxon>
        <taxon>Culicoidea</taxon>
        <taxon>Culicidae</taxon>
        <taxon>Anophelinae</taxon>
        <taxon>Anopheles</taxon>
    </lineage>
</organism>
<keyword evidence="2" id="KW-0677">Repeat</keyword>
<dbReference type="GO" id="GO:0034220">
    <property type="term" value="P:monoatomic ion transmembrane transport"/>
    <property type="evidence" value="ECO:0007669"/>
    <property type="project" value="UniProtKB-KW"/>
</dbReference>
<keyword evidence="10" id="KW-1185">Reference proteome</keyword>
<accession>A0A182FX83</accession>
<keyword evidence="5" id="KW-0325">Glycoprotein</keyword>
<evidence type="ECO:0000313" key="10">
    <source>
        <dbReference type="Proteomes" id="UP000069272"/>
    </source>
</evidence>
<keyword evidence="8" id="KW-0812">Transmembrane</keyword>
<evidence type="ECO:0000256" key="3">
    <source>
        <dbReference type="ARBA" id="ARBA00023043"/>
    </source>
</evidence>
<feature type="compositionally biased region" description="Basic and acidic residues" evidence="7">
    <location>
        <begin position="133"/>
        <end position="144"/>
    </location>
</feature>
<evidence type="ECO:0000256" key="8">
    <source>
        <dbReference type="SAM" id="Phobius"/>
    </source>
</evidence>
<dbReference type="AlphaFoldDB" id="A0A182FX83"/>
<keyword evidence="8" id="KW-1133">Transmembrane helix</keyword>
<keyword evidence="8" id="KW-0472">Membrane</keyword>
<dbReference type="Proteomes" id="UP000069272">
    <property type="component" value="Unassembled WGS sequence"/>
</dbReference>
<sequence>MVMRWLICMAVDIFAWNVKLLPNIRNLLWRLLWRLVQLVPISLLIEILYKKGFPPISAISMIVLAVESTLVLLKIQWCSISTNLIMFVRVLYTFCESLIPFSTIIISFMFSLHILFRDTNKSESVSLNQNTNHSEENVCEKENTSDGFQTIEDTGRKVFIMMAGELNTEKMDLQTAPKVLMFFIFVLVIVIVWNNFMNSLAVDDTVGMRAKSKFLAIKQDIIFMQKLETILKTLVTAREKTCSRSLCVFRWPKLKSLRTHIVIKPNEKHPVPGIQLDKKIAYICKTIIHKNEQKSIVL</sequence>
<proteinExistence type="predicted"/>
<dbReference type="PANTHER" id="PTHR47143">
    <property type="entry name" value="TRANSIENT RECEPTOR POTENTIAL CATION CHANNEL PROTEIN PAINLESS"/>
    <property type="match status" value="1"/>
</dbReference>
<evidence type="ECO:0000256" key="4">
    <source>
        <dbReference type="ARBA" id="ARBA00023065"/>
    </source>
</evidence>